<dbReference type="SUPFAM" id="SSF117070">
    <property type="entry name" value="LEA14-like"/>
    <property type="match status" value="1"/>
</dbReference>
<comment type="caution">
    <text evidence="4">The sequence shown here is derived from an EMBL/GenBank/DDBJ whole genome shotgun (WGS) entry which is preliminary data.</text>
</comment>
<dbReference type="PANTHER" id="PTHR35895">
    <property type="entry name" value="CHROMOSOME 16, WHOLE GENOME SHOTGUN SEQUENCE"/>
    <property type="match status" value="1"/>
</dbReference>
<dbReference type="InterPro" id="IPR022185">
    <property type="entry name" value="DUF3712"/>
</dbReference>
<dbReference type="InterPro" id="IPR059066">
    <property type="entry name" value="Ig_Tag1-like_5th"/>
</dbReference>
<keyword evidence="2" id="KW-0812">Transmembrane</keyword>
<feature type="domain" description="Tag1-like fifth Ig-like" evidence="3">
    <location>
        <begin position="701"/>
        <end position="751"/>
    </location>
</feature>
<dbReference type="PANTHER" id="PTHR35895:SF3">
    <property type="entry name" value="PRE-RRNA PROCESSING PROTEIN"/>
    <property type="match status" value="1"/>
</dbReference>
<feature type="region of interest" description="Disordered" evidence="1">
    <location>
        <begin position="1"/>
        <end position="49"/>
    </location>
</feature>
<reference evidence="4 5" key="1">
    <citation type="submission" date="2016-03" db="EMBL/GenBank/DDBJ databases">
        <title>Choanephora cucurbitarum.</title>
        <authorList>
            <person name="Min B."/>
            <person name="Park H."/>
            <person name="Park J.-H."/>
            <person name="Shin H.-D."/>
            <person name="Choi I.-G."/>
        </authorList>
    </citation>
    <scope>NUCLEOTIDE SEQUENCE [LARGE SCALE GENOMIC DNA]</scope>
    <source>
        <strain evidence="4 5">KUS-F28377</strain>
    </source>
</reference>
<dbReference type="GO" id="GO:0000329">
    <property type="term" value="C:fungal-type vacuole membrane"/>
    <property type="evidence" value="ECO:0007669"/>
    <property type="project" value="InterPro"/>
</dbReference>
<accession>A0A1C7N1C5</accession>
<dbReference type="Proteomes" id="UP000093000">
    <property type="component" value="Unassembled WGS sequence"/>
</dbReference>
<evidence type="ECO:0000259" key="3">
    <source>
        <dbReference type="Pfam" id="PF26153"/>
    </source>
</evidence>
<evidence type="ECO:0000313" key="5">
    <source>
        <dbReference type="Proteomes" id="UP000093000"/>
    </source>
</evidence>
<proteinExistence type="predicted"/>
<dbReference type="Pfam" id="PF26153">
    <property type="entry name" value="LEA-2L_5"/>
    <property type="match status" value="1"/>
</dbReference>
<keyword evidence="2" id="KW-1133">Transmembrane helix</keyword>
<evidence type="ECO:0000313" key="4">
    <source>
        <dbReference type="EMBL" id="OBZ82496.1"/>
    </source>
</evidence>
<dbReference type="InterPro" id="IPR046368">
    <property type="entry name" value="Tag1"/>
</dbReference>
<feature type="transmembrane region" description="Helical" evidence="2">
    <location>
        <begin position="72"/>
        <end position="93"/>
    </location>
</feature>
<dbReference type="InParanoid" id="A0A1C7N1C5"/>
<organism evidence="4 5">
    <name type="scientific">Choanephora cucurbitarum</name>
    <dbReference type="NCBI Taxonomy" id="101091"/>
    <lineage>
        <taxon>Eukaryota</taxon>
        <taxon>Fungi</taxon>
        <taxon>Fungi incertae sedis</taxon>
        <taxon>Mucoromycota</taxon>
        <taxon>Mucoromycotina</taxon>
        <taxon>Mucoromycetes</taxon>
        <taxon>Mucorales</taxon>
        <taxon>Mucorineae</taxon>
        <taxon>Choanephoraceae</taxon>
        <taxon>Choanephoroideae</taxon>
        <taxon>Choanephora</taxon>
    </lineage>
</organism>
<name>A0A1C7N1C5_9FUNG</name>
<gene>
    <name evidence="4" type="ORF">A0J61_09455</name>
</gene>
<keyword evidence="2" id="KW-0472">Membrane</keyword>
<evidence type="ECO:0000256" key="1">
    <source>
        <dbReference type="SAM" id="MobiDB-lite"/>
    </source>
</evidence>
<protein>
    <recommendedName>
        <fullName evidence="3">Tag1-like fifth Ig-like domain-containing protein</fullName>
    </recommendedName>
</protein>
<evidence type="ECO:0000256" key="2">
    <source>
        <dbReference type="SAM" id="Phobius"/>
    </source>
</evidence>
<dbReference type="Pfam" id="PF12505">
    <property type="entry name" value="DUF3712"/>
    <property type="match status" value="2"/>
</dbReference>
<dbReference type="OrthoDB" id="10039566at2759"/>
<dbReference type="EMBL" id="LUGH01000854">
    <property type="protein sequence ID" value="OBZ82496.1"/>
    <property type="molecule type" value="Genomic_DNA"/>
</dbReference>
<keyword evidence="5" id="KW-1185">Reference proteome</keyword>
<sequence length="841" mass="93349">MSYYPIAEGSSSSSPSQIHIDPNDTYSSRKGKEKYSANTPLRDPEETNPLVTPALTYGAIEPNENHRSQKTCAYIALSITTCTILLLFCLLWMTPSFAERTIQDGVSFQFQRASIVNVTQDNVITMHVVGQIELKSDLFHLQQKVNSFFGEIGVQQSDLQVHYTSSSMGTIQLPELQLNSRSNVTSFDFVTQFVIDDSDALMAFCKDAVTAHTIVWRITGPLSVSFGWVPWVPKVALDKSIDIEGMNGLNQTDMKSMIFPGPHPLGGIEVMATVGIYNPSSILSLTLGDVNFGIYLPASQEGDDVEIAVVQAHQANLEGRRMNYFNVTGRTLPIPDEDTTSQRLMESFLTRYLHGNATDVHVRGSRFGPDDQPKKKHVSPIPHWLQEALASVVLRVPFPGAEETNLIQSLQLNNIKIDFSPLGSPLISGDALAYLKKPKEMQFHLDVKEVEPTVYLFLNQDSPKPFAMVQPNRPCPAKTYEGNGLEIPLGTLKLTSRIYRAPFKVLPGGQKDFEEFLSRVFNKKKGTVYIQGRSDARIESAFGNLNIRDLEFNGQIETKGMQGMQHPPPQTTYMKLMKGHKDAIEAQVGLDIFNPSDVDINLGSLNMMVLFGEHIIGNTTIPEFNLVANSHNDIVASAMLFADNPYVLDFVGQYISEGINLKNKEASLTISGQHPNASQSEFLNQFLQHMTFSIPVPPFDEEPLLADCQVNIMSSTVVMSLRNPFENIQIAINKINASAAYEIYEIGKLQANFEDHGEGWKGPLILPPAVCDQEECKGIVVESEKIPVIAKRLGYDAIKKALGGSIQVSVDSRIGLMIDQFEMKDLKYQQSNITTKVRKGF</sequence>
<dbReference type="AlphaFoldDB" id="A0A1C7N1C5"/>